<dbReference type="InterPro" id="IPR035994">
    <property type="entry name" value="Nucleoside_phosphorylase_sf"/>
</dbReference>
<gene>
    <name evidence="4" type="ORF">B0T10DRAFT_602101</name>
</gene>
<sequence>MLPTTSLGWNGLQALKSRLAGRLARFTRDRPPHDCPHKFGHGSDFLEDDLRYIFVVTPASVDISENSYHDMDQKAQSLLSLLDEVVNGDFVKSAIEACRQEVPENTHDEHPHLSHGVAILDGAYPRLSALARVLETTTDEVNLTSGPGLPLFILPHEEVRRRAKGRVAEWKAFLARLSSHENRGMQATSQPETHLVTTKSICDQGSPIHLQASIVVDTIFKEFQQLNCDIPHEIKLRISEELHINPRQSTFDMFISSCTSETTWQETQCGPFQVAADLHKNHDICTAVQISQERRRKLHLSIDQRGLFDVSGDMLPIVATHVDWEHTKETLDHLLEQKWFSPIRYSDRLRKPVAERFGRQKKATLALALARCLMDFFDKELELASYTWNPEKIFFLPSSEAHINIDQPYVSLRPNLSGSRSPDSFGAIQIGHPLVLSFARLLLEIDDGEKIPLTIHPRSEDNIQEWASLCSHVSALQNDDNHRSNFYLEAVQGCLYLHLHLRKLRDQAAASSSVAAMRKIIYDNVVYKLELEVNPKILKRKRRGSSSELPSGKKPSTLWVPGAESQNAFKAPESTGAARSSDDSVASPPTSRRGFEVAIVCALPLEYDAISLLIDQFWDEEGDRYGRAIGDENTYTTGRMGIFNVVLVLLPNMGKASAAGSTASLRSSFPGLRLVLLTGICGGVPNSGTDRELLLGDVVVGNALIQYDFGRRCPDGFTAKRRVEDSLSRLPKNIRNFVAVFETRRARNSLEKRAARLLEQIQSDAFTTSAGQPYHYPGADNDRLFHPGFRHKHHLSPQCACASCHGSLGPVCEESRMLPCDTLGCNTGETVLRKRLEKRRWLERVGRTKEAQAPSVFVGRIGSGDTVLKSGEDRDRIAKDHNILAFEMEGAGAWDEIPCIVVKGVCDYADSHKNKDWQDFAAAAAASVAKALLERYPRTDNSSKPVQS</sequence>
<reference evidence="4 5" key="1">
    <citation type="journal article" date="2021" name="Nat. Commun.">
        <title>Genetic determinants of endophytism in the Arabidopsis root mycobiome.</title>
        <authorList>
            <person name="Mesny F."/>
            <person name="Miyauchi S."/>
            <person name="Thiergart T."/>
            <person name="Pickel B."/>
            <person name="Atanasova L."/>
            <person name="Karlsson M."/>
            <person name="Huettel B."/>
            <person name="Barry K.W."/>
            <person name="Haridas S."/>
            <person name="Chen C."/>
            <person name="Bauer D."/>
            <person name="Andreopoulos W."/>
            <person name="Pangilinan J."/>
            <person name="LaButti K."/>
            <person name="Riley R."/>
            <person name="Lipzen A."/>
            <person name="Clum A."/>
            <person name="Drula E."/>
            <person name="Henrissat B."/>
            <person name="Kohler A."/>
            <person name="Grigoriev I.V."/>
            <person name="Martin F.M."/>
            <person name="Hacquard S."/>
        </authorList>
    </citation>
    <scope>NUCLEOTIDE SEQUENCE [LARGE SCALE GENOMIC DNA]</scope>
    <source>
        <strain evidence="4 5">MPI-CAGE-CH-0241</strain>
    </source>
</reference>
<dbReference type="AlphaFoldDB" id="A0A9P9AWV9"/>
<organism evidence="4 5">
    <name type="scientific">Thelonectria olida</name>
    <dbReference type="NCBI Taxonomy" id="1576542"/>
    <lineage>
        <taxon>Eukaryota</taxon>
        <taxon>Fungi</taxon>
        <taxon>Dikarya</taxon>
        <taxon>Ascomycota</taxon>
        <taxon>Pezizomycotina</taxon>
        <taxon>Sordariomycetes</taxon>
        <taxon>Hypocreomycetidae</taxon>
        <taxon>Hypocreales</taxon>
        <taxon>Nectriaceae</taxon>
        <taxon>Thelonectria</taxon>
    </lineage>
</organism>
<dbReference type="InterPro" id="IPR000845">
    <property type="entry name" value="Nucleoside_phosphorylase_d"/>
</dbReference>
<dbReference type="EMBL" id="JAGPYM010000003">
    <property type="protein sequence ID" value="KAH6896664.1"/>
    <property type="molecule type" value="Genomic_DNA"/>
</dbReference>
<dbReference type="PANTHER" id="PTHR46082:SF6">
    <property type="entry name" value="AAA+ ATPASE DOMAIN-CONTAINING PROTEIN-RELATED"/>
    <property type="match status" value="1"/>
</dbReference>
<comment type="caution">
    <text evidence="4">The sequence shown here is derived from an EMBL/GenBank/DDBJ whole genome shotgun (WGS) entry which is preliminary data.</text>
</comment>
<dbReference type="Proteomes" id="UP000777438">
    <property type="component" value="Unassembled WGS sequence"/>
</dbReference>
<evidence type="ECO:0000259" key="2">
    <source>
        <dbReference type="Pfam" id="PF01048"/>
    </source>
</evidence>
<evidence type="ECO:0000313" key="4">
    <source>
        <dbReference type="EMBL" id="KAH6896664.1"/>
    </source>
</evidence>
<dbReference type="Gene3D" id="3.40.50.1580">
    <property type="entry name" value="Nucleoside phosphorylase domain"/>
    <property type="match status" value="1"/>
</dbReference>
<dbReference type="GO" id="GO:0009116">
    <property type="term" value="P:nucleoside metabolic process"/>
    <property type="evidence" value="ECO:0007669"/>
    <property type="project" value="InterPro"/>
</dbReference>
<dbReference type="OrthoDB" id="20872at2759"/>
<feature type="domain" description="DUF7580" evidence="3">
    <location>
        <begin position="208"/>
        <end position="535"/>
    </location>
</feature>
<name>A0A9P9AWV9_9HYPO</name>
<dbReference type="Pfam" id="PF24476">
    <property type="entry name" value="DUF7580"/>
    <property type="match status" value="1"/>
</dbReference>
<evidence type="ECO:0000313" key="5">
    <source>
        <dbReference type="Proteomes" id="UP000777438"/>
    </source>
</evidence>
<dbReference type="GO" id="GO:0003824">
    <property type="term" value="F:catalytic activity"/>
    <property type="evidence" value="ECO:0007669"/>
    <property type="project" value="InterPro"/>
</dbReference>
<evidence type="ECO:0000256" key="1">
    <source>
        <dbReference type="SAM" id="MobiDB-lite"/>
    </source>
</evidence>
<evidence type="ECO:0000259" key="3">
    <source>
        <dbReference type="Pfam" id="PF24476"/>
    </source>
</evidence>
<feature type="domain" description="Nucleoside phosphorylase" evidence="2">
    <location>
        <begin position="597"/>
        <end position="713"/>
    </location>
</feature>
<evidence type="ECO:0008006" key="6">
    <source>
        <dbReference type="Google" id="ProtNLM"/>
    </source>
</evidence>
<dbReference type="PANTHER" id="PTHR46082">
    <property type="entry name" value="ATP/GTP-BINDING PROTEIN-RELATED"/>
    <property type="match status" value="1"/>
</dbReference>
<dbReference type="Pfam" id="PF01048">
    <property type="entry name" value="PNP_UDP_1"/>
    <property type="match status" value="1"/>
</dbReference>
<dbReference type="InterPro" id="IPR056002">
    <property type="entry name" value="DUF7580"/>
</dbReference>
<dbReference type="SUPFAM" id="SSF53167">
    <property type="entry name" value="Purine and uridine phosphorylases"/>
    <property type="match status" value="1"/>
</dbReference>
<keyword evidence="5" id="KW-1185">Reference proteome</keyword>
<dbReference type="InterPro" id="IPR053137">
    <property type="entry name" value="NLR-like"/>
</dbReference>
<feature type="region of interest" description="Disordered" evidence="1">
    <location>
        <begin position="570"/>
        <end position="590"/>
    </location>
</feature>
<protein>
    <recommendedName>
        <fullName evidence="6">Nucleoside phosphorylase domain-containing protein</fullName>
    </recommendedName>
</protein>
<proteinExistence type="predicted"/>
<accession>A0A9P9AWV9</accession>